<evidence type="ECO:0000259" key="8">
    <source>
        <dbReference type="Pfam" id="PF08245"/>
    </source>
</evidence>
<dbReference type="Gene3D" id="3.90.190.20">
    <property type="entry name" value="Mur ligase, C-terminal domain"/>
    <property type="match status" value="1"/>
</dbReference>
<evidence type="ECO:0000256" key="1">
    <source>
        <dbReference type="ARBA" id="ARBA00022598"/>
    </source>
</evidence>
<reference evidence="9 10" key="1">
    <citation type="submission" date="2020-03" db="EMBL/GenBank/DDBJ databases">
        <title>Metabolic flexibility allows generalist bacteria to become dominant in a frequently disturbed ecosystem.</title>
        <authorList>
            <person name="Chen Y.-J."/>
            <person name="Leung P.M."/>
            <person name="Bay S.K."/>
            <person name="Hugenholtz P."/>
            <person name="Kessler A.J."/>
            <person name="Shelley G."/>
            <person name="Waite D.W."/>
            <person name="Cook P.L."/>
            <person name="Greening C."/>
        </authorList>
    </citation>
    <scope>NUCLEOTIDE SEQUENCE [LARGE SCALE GENOMIC DNA]</scope>
    <source>
        <strain evidence="9">SS_bin_28</strain>
    </source>
</reference>
<keyword evidence="4" id="KW-0067">ATP-binding</keyword>
<dbReference type="GO" id="GO:0005737">
    <property type="term" value="C:cytoplasm"/>
    <property type="evidence" value="ECO:0007669"/>
    <property type="project" value="UniProtKB-SubCell"/>
</dbReference>
<dbReference type="PANTHER" id="PTHR43024">
    <property type="entry name" value="UDP-N-ACETYLMURAMOYL-TRIPEPTIDE--D-ALANYL-D-ALANINE LIGASE"/>
    <property type="match status" value="1"/>
</dbReference>
<keyword evidence="3" id="KW-0547">Nucleotide-binding</keyword>
<dbReference type="InterPro" id="IPR051046">
    <property type="entry name" value="MurCDEF_CellWall_CoF430Synth"/>
</dbReference>
<dbReference type="GO" id="GO:0009252">
    <property type="term" value="P:peptidoglycan biosynthetic process"/>
    <property type="evidence" value="ECO:0007669"/>
    <property type="project" value="UniProtKB-UniPathway"/>
</dbReference>
<comment type="catalytic activity">
    <reaction evidence="6">
        <text>D-alanyl-D-alanine + UDP-N-acetyl-alpha-D-muramoyl-L-alanyl-gamma-D-glutamyl-meso-2,6-diaminopimelate + ATP = UDP-N-acetyl-alpha-D-muramoyl-L-alanyl-gamma-D-glutamyl-meso-2,6-diaminopimeloyl-D-alanyl-D-alanine + ADP + phosphate + H(+)</text>
        <dbReference type="Rhea" id="RHEA:28374"/>
        <dbReference type="ChEBI" id="CHEBI:15378"/>
        <dbReference type="ChEBI" id="CHEBI:30616"/>
        <dbReference type="ChEBI" id="CHEBI:43474"/>
        <dbReference type="ChEBI" id="CHEBI:57822"/>
        <dbReference type="ChEBI" id="CHEBI:61386"/>
        <dbReference type="ChEBI" id="CHEBI:83905"/>
        <dbReference type="ChEBI" id="CHEBI:456216"/>
        <dbReference type="EC" id="6.3.2.10"/>
    </reaction>
</comment>
<dbReference type="EC" id="6.3.2.10" evidence="6"/>
<evidence type="ECO:0000256" key="4">
    <source>
        <dbReference type="ARBA" id="ARBA00022840"/>
    </source>
</evidence>
<dbReference type="Proteomes" id="UP000547674">
    <property type="component" value="Unassembled WGS sequence"/>
</dbReference>
<dbReference type="GO" id="GO:0005524">
    <property type="term" value="F:ATP binding"/>
    <property type="evidence" value="ECO:0007669"/>
    <property type="project" value="UniProtKB-KW"/>
</dbReference>
<name>A0A7Y2H3A7_UNCEI</name>
<feature type="domain" description="Mur ligase central" evidence="8">
    <location>
        <begin position="26"/>
        <end position="206"/>
    </location>
</feature>
<dbReference type="UniPathway" id="UPA00219"/>
<keyword evidence="6" id="KW-0133">Cell shape</keyword>
<evidence type="ECO:0000256" key="6">
    <source>
        <dbReference type="RuleBase" id="RU004136"/>
    </source>
</evidence>
<comment type="function">
    <text evidence="6">Involved in cell wall formation. Catalyzes the final step in the synthesis of UDP-N-acetylmuramoyl-pentapeptide, the precursor of murein.</text>
</comment>
<protein>
    <recommendedName>
        <fullName evidence="6">UDP-N-acetylmuramoyl-tripeptide--D-alanyl-D-alanine ligase</fullName>
        <ecNumber evidence="6">6.3.2.10</ecNumber>
    </recommendedName>
</protein>
<dbReference type="AlphaFoldDB" id="A0A7Y2H3A7"/>
<dbReference type="InterPro" id="IPR013221">
    <property type="entry name" value="Mur_ligase_cen"/>
</dbReference>
<dbReference type="Gene3D" id="3.40.1190.10">
    <property type="entry name" value="Mur-like, catalytic domain"/>
    <property type="match status" value="1"/>
</dbReference>
<dbReference type="GO" id="GO:0047480">
    <property type="term" value="F:UDP-N-acetylmuramoyl-tripeptide-D-alanyl-D-alanine ligase activity"/>
    <property type="evidence" value="ECO:0007669"/>
    <property type="project" value="UniProtKB-EC"/>
</dbReference>
<evidence type="ECO:0000313" key="10">
    <source>
        <dbReference type="Proteomes" id="UP000547674"/>
    </source>
</evidence>
<dbReference type="InterPro" id="IPR036565">
    <property type="entry name" value="Mur-like_cat_sf"/>
</dbReference>
<keyword evidence="6" id="KW-0573">Peptidoglycan synthesis</keyword>
<keyword evidence="2 6" id="KW-0132">Cell division</keyword>
<evidence type="ECO:0000256" key="5">
    <source>
        <dbReference type="ARBA" id="ARBA00023306"/>
    </source>
</evidence>
<dbReference type="InterPro" id="IPR005863">
    <property type="entry name" value="UDP-N-AcMur_synth"/>
</dbReference>
<gene>
    <name evidence="9" type="ORF">HKN21_12320</name>
</gene>
<dbReference type="SUPFAM" id="SSF53244">
    <property type="entry name" value="MurD-like peptide ligases, peptide-binding domain"/>
    <property type="match status" value="1"/>
</dbReference>
<comment type="pathway">
    <text evidence="6">Cell wall biogenesis; peptidoglycan biosynthesis.</text>
</comment>
<sequence>VEDTVVALQDMARAHRNRMGTYVISITGSNGKTTVKEMLATALGLEQTWKTAANLNNHLGVPLTLLGLEPDHQFAVVEMGMNHSGEIDLLTRTALPNIALITNISEAHLKGVGSRLGVAQAKAEITAGLSEGGVLITPHGDPDLEQALSGFAGKRITFGESSEADWKAESVTWLSTGMQVTVRGQVYQIPAFGEHMVSNLLATLACVEAAGGSLQGAAQNLTQFTPVPGRLELRAAGEVVLLDDTYNANPASMRAALQVLNRLETPGGRWAVLGDMLELGDNANELHVALANHLSGLDGLITVGPFSRQIGQHAEEIGSLPAEYRHVADATEAAATLLGLLKPGDTVLFKGSRGIALDRAREIVEEAMRGKA</sequence>
<dbReference type="Pfam" id="PF08245">
    <property type="entry name" value="Mur_ligase_M"/>
    <property type="match status" value="1"/>
</dbReference>
<dbReference type="GO" id="GO:0051301">
    <property type="term" value="P:cell division"/>
    <property type="evidence" value="ECO:0007669"/>
    <property type="project" value="UniProtKB-KW"/>
</dbReference>
<accession>A0A7Y2H3A7</accession>
<dbReference type="InterPro" id="IPR036615">
    <property type="entry name" value="Mur_ligase_C_dom_sf"/>
</dbReference>
<keyword evidence="1 9" id="KW-0436">Ligase</keyword>
<dbReference type="GO" id="GO:0008360">
    <property type="term" value="P:regulation of cell shape"/>
    <property type="evidence" value="ECO:0007669"/>
    <property type="project" value="UniProtKB-KW"/>
</dbReference>
<keyword evidence="6" id="KW-0961">Cell wall biogenesis/degradation</keyword>
<dbReference type="NCBIfam" id="TIGR01143">
    <property type="entry name" value="murF"/>
    <property type="match status" value="1"/>
</dbReference>
<feature type="non-terminal residue" evidence="9">
    <location>
        <position position="1"/>
    </location>
</feature>
<dbReference type="SUPFAM" id="SSF53623">
    <property type="entry name" value="MurD-like peptide ligases, catalytic domain"/>
    <property type="match status" value="1"/>
</dbReference>
<proteinExistence type="predicted"/>
<evidence type="ECO:0000256" key="3">
    <source>
        <dbReference type="ARBA" id="ARBA00022741"/>
    </source>
</evidence>
<organism evidence="9 10">
    <name type="scientific">Eiseniibacteriota bacterium</name>
    <dbReference type="NCBI Taxonomy" id="2212470"/>
    <lineage>
        <taxon>Bacteria</taxon>
        <taxon>Candidatus Eiseniibacteriota</taxon>
    </lineage>
</organism>
<dbReference type="InterPro" id="IPR004101">
    <property type="entry name" value="Mur_ligase_C"/>
</dbReference>
<comment type="caution">
    <text evidence="9">The sequence shown here is derived from an EMBL/GenBank/DDBJ whole genome shotgun (WGS) entry which is preliminary data.</text>
</comment>
<comment type="subcellular location">
    <subcellularLocation>
        <location evidence="6">Cytoplasm</location>
    </subcellularLocation>
</comment>
<dbReference type="Pfam" id="PF02875">
    <property type="entry name" value="Mur_ligase_C"/>
    <property type="match status" value="1"/>
</dbReference>
<dbReference type="PANTHER" id="PTHR43024:SF1">
    <property type="entry name" value="UDP-N-ACETYLMURAMOYL-TRIPEPTIDE--D-ALANYL-D-ALANINE LIGASE"/>
    <property type="match status" value="1"/>
</dbReference>
<evidence type="ECO:0000259" key="7">
    <source>
        <dbReference type="Pfam" id="PF02875"/>
    </source>
</evidence>
<evidence type="ECO:0000313" key="9">
    <source>
        <dbReference type="EMBL" id="NNF07538.1"/>
    </source>
</evidence>
<evidence type="ECO:0000256" key="2">
    <source>
        <dbReference type="ARBA" id="ARBA00022618"/>
    </source>
</evidence>
<keyword evidence="5 6" id="KW-0131">Cell cycle</keyword>
<dbReference type="EMBL" id="JABDJR010000495">
    <property type="protein sequence ID" value="NNF07538.1"/>
    <property type="molecule type" value="Genomic_DNA"/>
</dbReference>
<dbReference type="GO" id="GO:0071555">
    <property type="term" value="P:cell wall organization"/>
    <property type="evidence" value="ECO:0007669"/>
    <property type="project" value="UniProtKB-KW"/>
</dbReference>
<feature type="domain" description="Mur ligase C-terminal" evidence="7">
    <location>
        <begin position="229"/>
        <end position="353"/>
    </location>
</feature>